<dbReference type="Gene3D" id="3.30.1310.10">
    <property type="entry name" value="Nucleoid-associated protein YbaB-like domain"/>
    <property type="match status" value="1"/>
</dbReference>
<evidence type="ECO:0000256" key="1">
    <source>
        <dbReference type="SAM" id="MobiDB-lite"/>
    </source>
</evidence>
<evidence type="ECO:0000313" key="3">
    <source>
        <dbReference type="Proteomes" id="UP000645217"/>
    </source>
</evidence>
<dbReference type="InterPro" id="IPR036894">
    <property type="entry name" value="YbaB-like_sf"/>
</dbReference>
<dbReference type="AlphaFoldDB" id="A0A917RMN2"/>
<sequence>MHVFRPDDFRLADLDRVVQESEQAVRRLTGVFDGLAAVRGEGEAAGGLVSAAVDGGGMIEEVAIDPRAMRMDSAAIAAAVTEAVRAAQQDAQAKSAELLREATGDEPPSLDPADVGAWMKDVAEAMGAPLPPDRP</sequence>
<reference evidence="2" key="2">
    <citation type="submission" date="2020-09" db="EMBL/GenBank/DDBJ databases">
        <authorList>
            <person name="Sun Q."/>
            <person name="Ohkuma M."/>
        </authorList>
    </citation>
    <scope>NUCLEOTIDE SEQUENCE</scope>
    <source>
        <strain evidence="2">JCM 13064</strain>
    </source>
</reference>
<name>A0A917RMN2_9ACTN</name>
<dbReference type="SUPFAM" id="SSF82607">
    <property type="entry name" value="YbaB-like"/>
    <property type="match status" value="1"/>
</dbReference>
<accession>A0A917RMN2</accession>
<dbReference type="EMBL" id="BMNT01000050">
    <property type="protein sequence ID" value="GGL14878.1"/>
    <property type="molecule type" value="Genomic_DNA"/>
</dbReference>
<evidence type="ECO:0000313" key="2">
    <source>
        <dbReference type="EMBL" id="GGL14878.1"/>
    </source>
</evidence>
<organism evidence="2 3">
    <name type="scientific">Sphaerisporangium melleum</name>
    <dbReference type="NCBI Taxonomy" id="321316"/>
    <lineage>
        <taxon>Bacteria</taxon>
        <taxon>Bacillati</taxon>
        <taxon>Actinomycetota</taxon>
        <taxon>Actinomycetes</taxon>
        <taxon>Streptosporangiales</taxon>
        <taxon>Streptosporangiaceae</taxon>
        <taxon>Sphaerisporangium</taxon>
    </lineage>
</organism>
<protein>
    <recommendedName>
        <fullName evidence="4">Nucleoid-associated protein YbaB</fullName>
    </recommendedName>
</protein>
<comment type="caution">
    <text evidence="2">The sequence shown here is derived from an EMBL/GenBank/DDBJ whole genome shotgun (WGS) entry which is preliminary data.</text>
</comment>
<proteinExistence type="predicted"/>
<keyword evidence="3" id="KW-1185">Reference proteome</keyword>
<feature type="region of interest" description="Disordered" evidence="1">
    <location>
        <begin position="91"/>
        <end position="114"/>
    </location>
</feature>
<dbReference type="GO" id="GO:0003677">
    <property type="term" value="F:DNA binding"/>
    <property type="evidence" value="ECO:0007669"/>
    <property type="project" value="InterPro"/>
</dbReference>
<evidence type="ECO:0008006" key="4">
    <source>
        <dbReference type="Google" id="ProtNLM"/>
    </source>
</evidence>
<dbReference type="Proteomes" id="UP000645217">
    <property type="component" value="Unassembled WGS sequence"/>
</dbReference>
<dbReference type="InterPro" id="IPR004401">
    <property type="entry name" value="YbaB/EbfC"/>
</dbReference>
<dbReference type="Pfam" id="PF02575">
    <property type="entry name" value="YbaB_DNA_bd"/>
    <property type="match status" value="1"/>
</dbReference>
<reference evidence="2" key="1">
    <citation type="journal article" date="2014" name="Int. J. Syst. Evol. Microbiol.">
        <title>Complete genome sequence of Corynebacterium casei LMG S-19264T (=DSM 44701T), isolated from a smear-ripened cheese.</title>
        <authorList>
            <consortium name="US DOE Joint Genome Institute (JGI-PGF)"/>
            <person name="Walter F."/>
            <person name="Albersmeier A."/>
            <person name="Kalinowski J."/>
            <person name="Ruckert C."/>
        </authorList>
    </citation>
    <scope>NUCLEOTIDE SEQUENCE</scope>
    <source>
        <strain evidence="2">JCM 13064</strain>
    </source>
</reference>
<gene>
    <name evidence="2" type="ORF">GCM10007964_66170</name>
</gene>